<protein>
    <recommendedName>
        <fullName evidence="4">Hemolysin</fullName>
    </recommendedName>
</protein>
<dbReference type="Proteomes" id="UP000264120">
    <property type="component" value="Chromosome"/>
</dbReference>
<evidence type="ECO:0000256" key="1">
    <source>
        <dbReference type="SAM" id="SignalP"/>
    </source>
</evidence>
<sequence length="81" mass="8529">MPLPLAHVAYRGVMMAALLALAGCDDALMHHHLPPAQDCAQRGGSWRVLRGGHVGVCTLPPGGRVAGWTIAPHPRARPPRG</sequence>
<evidence type="ECO:0000313" key="2">
    <source>
        <dbReference type="EMBL" id="AXY23463.1"/>
    </source>
</evidence>
<keyword evidence="3" id="KW-1185">Reference proteome</keyword>
<gene>
    <name evidence="2" type="ORF">CD178_02716</name>
</gene>
<dbReference type="EMBL" id="CP023036">
    <property type="protein sequence ID" value="AXY23463.1"/>
    <property type="molecule type" value="Genomic_DNA"/>
</dbReference>
<proteinExistence type="predicted"/>
<dbReference type="AlphaFoldDB" id="A0A347WF20"/>
<evidence type="ECO:0000313" key="3">
    <source>
        <dbReference type="Proteomes" id="UP000264120"/>
    </source>
</evidence>
<dbReference type="OrthoDB" id="7282622at2"/>
<keyword evidence="1" id="KW-0732">Signal</keyword>
<evidence type="ECO:0008006" key="4">
    <source>
        <dbReference type="Google" id="ProtNLM"/>
    </source>
</evidence>
<feature type="signal peptide" evidence="1">
    <location>
        <begin position="1"/>
        <end position="22"/>
    </location>
</feature>
<reference evidence="2 3" key="1">
    <citation type="submission" date="2017-08" db="EMBL/GenBank/DDBJ databases">
        <title>Complete genome sequence of Gluconacetobacter saccharivorans CV1 isolated from Fermented Vinegar.</title>
        <authorList>
            <person name="Kim S.-Y."/>
        </authorList>
    </citation>
    <scope>NUCLEOTIDE SEQUENCE [LARGE SCALE GENOMIC DNA]</scope>
    <source>
        <strain evidence="2 3">CV1</strain>
    </source>
</reference>
<name>A0A347WF20_9PROT</name>
<accession>A0A347WF20</accession>
<feature type="chain" id="PRO_5016576265" description="Hemolysin" evidence="1">
    <location>
        <begin position="23"/>
        <end position="81"/>
    </location>
</feature>
<dbReference type="KEGG" id="ksc:CD178_02716"/>
<organism evidence="2 3">
    <name type="scientific">Komagataeibacter saccharivorans</name>
    <dbReference type="NCBI Taxonomy" id="265959"/>
    <lineage>
        <taxon>Bacteria</taxon>
        <taxon>Pseudomonadati</taxon>
        <taxon>Pseudomonadota</taxon>
        <taxon>Alphaproteobacteria</taxon>
        <taxon>Acetobacterales</taxon>
        <taxon>Acetobacteraceae</taxon>
        <taxon>Komagataeibacter</taxon>
    </lineage>
</organism>